<dbReference type="OrthoDB" id="8478127at2"/>
<dbReference type="InterPro" id="IPR055342">
    <property type="entry name" value="MreC_beta-barrel_core"/>
</dbReference>
<organism evidence="7 8">
    <name type="scientific">Humitalea rosea</name>
    <dbReference type="NCBI Taxonomy" id="990373"/>
    <lineage>
        <taxon>Bacteria</taxon>
        <taxon>Pseudomonadati</taxon>
        <taxon>Pseudomonadota</taxon>
        <taxon>Alphaproteobacteria</taxon>
        <taxon>Acetobacterales</taxon>
        <taxon>Roseomonadaceae</taxon>
        <taxon>Humitalea</taxon>
    </lineage>
</organism>
<dbReference type="RefSeq" id="WP_111396245.1">
    <property type="nucleotide sequence ID" value="NZ_QKYU01000001.1"/>
</dbReference>
<proteinExistence type="inferred from homology"/>
<dbReference type="AlphaFoldDB" id="A0A2W7IWR8"/>
<keyword evidence="8" id="KW-1185">Reference proteome</keyword>
<dbReference type="NCBIfam" id="NF010512">
    <property type="entry name" value="PRK13922.12-1"/>
    <property type="match status" value="1"/>
</dbReference>
<keyword evidence="3 5" id="KW-0133">Cell shape</keyword>
<comment type="similarity">
    <text evidence="1 5">Belongs to the MreC family.</text>
</comment>
<dbReference type="Proteomes" id="UP000249688">
    <property type="component" value="Unassembled WGS sequence"/>
</dbReference>
<dbReference type="PANTHER" id="PTHR34138">
    <property type="entry name" value="CELL SHAPE-DETERMINING PROTEIN MREC"/>
    <property type="match status" value="1"/>
</dbReference>
<accession>A0A2W7IWR8</accession>
<evidence type="ECO:0000256" key="3">
    <source>
        <dbReference type="ARBA" id="ARBA00022960"/>
    </source>
</evidence>
<dbReference type="Pfam" id="PF04085">
    <property type="entry name" value="MreC"/>
    <property type="match status" value="1"/>
</dbReference>
<dbReference type="GO" id="GO:0008360">
    <property type="term" value="P:regulation of cell shape"/>
    <property type="evidence" value="ECO:0007669"/>
    <property type="project" value="UniProtKB-KW"/>
</dbReference>
<dbReference type="Gene3D" id="2.40.10.350">
    <property type="entry name" value="Rod shape-determining protein MreC, domain 2"/>
    <property type="match status" value="1"/>
</dbReference>
<evidence type="ECO:0000256" key="1">
    <source>
        <dbReference type="ARBA" id="ARBA00009369"/>
    </source>
</evidence>
<feature type="domain" description="Rod shape-determining protein MreC beta-barrel core" evidence="6">
    <location>
        <begin position="126"/>
        <end position="268"/>
    </location>
</feature>
<gene>
    <name evidence="7" type="ORF">C8P66_101177</name>
</gene>
<dbReference type="EMBL" id="QKYU01000001">
    <property type="protein sequence ID" value="PZW50962.1"/>
    <property type="molecule type" value="Genomic_DNA"/>
</dbReference>
<evidence type="ECO:0000313" key="8">
    <source>
        <dbReference type="Proteomes" id="UP000249688"/>
    </source>
</evidence>
<dbReference type="InterPro" id="IPR042177">
    <property type="entry name" value="Cell/Rod_1"/>
</dbReference>
<protein>
    <recommendedName>
        <fullName evidence="2 5">Cell shape-determining protein MreC</fullName>
    </recommendedName>
    <alternativeName>
        <fullName evidence="4 5">Cell shape protein MreC</fullName>
    </alternativeName>
</protein>
<dbReference type="InterPro" id="IPR042175">
    <property type="entry name" value="Cell/Rod_MreC_2"/>
</dbReference>
<dbReference type="Gene3D" id="2.40.10.340">
    <property type="entry name" value="Rod shape-determining protein MreC, domain 1"/>
    <property type="match status" value="1"/>
</dbReference>
<name>A0A2W7IWR8_9PROT</name>
<comment type="caution">
    <text evidence="7">The sequence shown here is derived from an EMBL/GenBank/DDBJ whole genome shotgun (WGS) entry which is preliminary data.</text>
</comment>
<evidence type="ECO:0000256" key="5">
    <source>
        <dbReference type="PIRNR" id="PIRNR038471"/>
    </source>
</evidence>
<evidence type="ECO:0000259" key="6">
    <source>
        <dbReference type="Pfam" id="PF04085"/>
    </source>
</evidence>
<dbReference type="PANTHER" id="PTHR34138:SF1">
    <property type="entry name" value="CELL SHAPE-DETERMINING PROTEIN MREC"/>
    <property type="match status" value="1"/>
</dbReference>
<sequence length="291" mass="31677">MIRLSIPLRQALSRLSLPVLIAVAFGTMLLGKADTLLVERSRMALADVLSPIYAALAEPVGAARDMMQEVRELIALRADNVALREENERLRRWQAAALALEGEVTLLRRQLSFTPDSEPSFRTARVVADGGGTYARAVLLAIGPHMQVRKGQVALDERGLAGRVTEIGSRSARVLLVTDINSRMPVTLEGSRARAIMAGNNTDRPRLQHWPEGVLPVEGERVITSSDQSQAFGGLPSGLPVGEVRWSASGAAEVELYARLDRLDLLRIFDFGLAGILPPEAVARPEPRRGR</sequence>
<comment type="function">
    <text evidence="5">Involved in formation and maintenance of cell shape.</text>
</comment>
<reference evidence="7 8" key="1">
    <citation type="submission" date="2018-06" db="EMBL/GenBank/DDBJ databases">
        <title>Genomic Encyclopedia of Archaeal and Bacterial Type Strains, Phase II (KMG-II): from individual species to whole genera.</title>
        <authorList>
            <person name="Goeker M."/>
        </authorList>
    </citation>
    <scope>NUCLEOTIDE SEQUENCE [LARGE SCALE GENOMIC DNA]</scope>
    <source>
        <strain evidence="7 8">DSM 24525</strain>
    </source>
</reference>
<dbReference type="GO" id="GO:0005886">
    <property type="term" value="C:plasma membrane"/>
    <property type="evidence" value="ECO:0007669"/>
    <property type="project" value="TreeGrafter"/>
</dbReference>
<dbReference type="PIRSF" id="PIRSF038471">
    <property type="entry name" value="MreC"/>
    <property type="match status" value="1"/>
</dbReference>
<evidence type="ECO:0000313" key="7">
    <source>
        <dbReference type="EMBL" id="PZW50962.1"/>
    </source>
</evidence>
<evidence type="ECO:0000256" key="4">
    <source>
        <dbReference type="ARBA" id="ARBA00032089"/>
    </source>
</evidence>
<dbReference type="InterPro" id="IPR007221">
    <property type="entry name" value="MreC"/>
</dbReference>
<evidence type="ECO:0000256" key="2">
    <source>
        <dbReference type="ARBA" id="ARBA00013855"/>
    </source>
</evidence>